<feature type="transmembrane region" description="Helical" evidence="1">
    <location>
        <begin position="160"/>
        <end position="179"/>
    </location>
</feature>
<gene>
    <name evidence="2" type="ORF">SAMN04487974_101735</name>
</gene>
<dbReference type="InterPro" id="IPR044878">
    <property type="entry name" value="UbiA_sf"/>
</dbReference>
<dbReference type="STRING" id="440168.SAMN04487974_101735"/>
<feature type="transmembrane region" description="Helical" evidence="1">
    <location>
        <begin position="215"/>
        <end position="232"/>
    </location>
</feature>
<reference evidence="2 3" key="1">
    <citation type="submission" date="2016-10" db="EMBL/GenBank/DDBJ databases">
        <authorList>
            <person name="de Groot N.N."/>
        </authorList>
    </citation>
    <scope>NUCLEOTIDE SEQUENCE [LARGE SCALE GENOMIC DNA]</scope>
    <source>
        <strain evidence="2 3">CGMCC 1.10267</strain>
    </source>
</reference>
<feature type="transmembrane region" description="Helical" evidence="1">
    <location>
        <begin position="83"/>
        <end position="103"/>
    </location>
</feature>
<feature type="transmembrane region" description="Helical" evidence="1">
    <location>
        <begin position="37"/>
        <end position="56"/>
    </location>
</feature>
<dbReference type="GO" id="GO:0016740">
    <property type="term" value="F:transferase activity"/>
    <property type="evidence" value="ECO:0007669"/>
    <property type="project" value="UniProtKB-KW"/>
</dbReference>
<name>A0A1G7SWM9_9HYPH</name>
<protein>
    <submittedName>
        <fullName evidence="2">4-hydroxybenzoate polyprenyltransferase</fullName>
    </submittedName>
</protein>
<proteinExistence type="predicted"/>
<dbReference type="AlphaFoldDB" id="A0A1G7SWM9"/>
<dbReference type="Proteomes" id="UP000199495">
    <property type="component" value="Unassembled WGS sequence"/>
</dbReference>
<dbReference type="Gene3D" id="1.10.357.140">
    <property type="entry name" value="UbiA prenyltransferase"/>
    <property type="match status" value="1"/>
</dbReference>
<keyword evidence="1" id="KW-0812">Transmembrane</keyword>
<keyword evidence="1" id="KW-1133">Transmembrane helix</keyword>
<feature type="transmembrane region" description="Helical" evidence="1">
    <location>
        <begin position="12"/>
        <end position="31"/>
    </location>
</feature>
<dbReference type="CDD" id="cd13964">
    <property type="entry name" value="PT_UbiA_1"/>
    <property type="match status" value="1"/>
</dbReference>
<feature type="transmembrane region" description="Helical" evidence="1">
    <location>
        <begin position="239"/>
        <end position="259"/>
    </location>
</feature>
<sequence>MRIATALKLGRVSNLPTVVTNAMAGFILASQGMLNDAVFPVIVGAALAYVAGMFLNDAFDAEYDARLQPYRPIPSGLAGRGEVFGWGFGLLGASLALFVAAGFSGGTGWAAGTAGLVLALTIVVYNRHHKENAFGPVLMGMCRLLVYLTAALAVVPAPGLALYIGAGLLMAHVMGLTFIAKAEQSAGVGRYWPFLALAAAPIWGIYLALDNPVVWPFVIALIVADGVAVKLVTLPKPDFGRVIPLLIAAITLLDGMLIAQMGQPVLAVVACLCFPLTLFLQRWVRGT</sequence>
<dbReference type="RefSeq" id="WP_176762490.1">
    <property type="nucleotide sequence ID" value="NZ_FNCS01000001.1"/>
</dbReference>
<evidence type="ECO:0000313" key="2">
    <source>
        <dbReference type="EMBL" id="SDG26700.1"/>
    </source>
</evidence>
<feature type="transmembrane region" description="Helical" evidence="1">
    <location>
        <begin position="109"/>
        <end position="126"/>
    </location>
</feature>
<feature type="transmembrane region" description="Helical" evidence="1">
    <location>
        <begin position="265"/>
        <end position="284"/>
    </location>
</feature>
<feature type="transmembrane region" description="Helical" evidence="1">
    <location>
        <begin position="133"/>
        <end position="154"/>
    </location>
</feature>
<accession>A0A1G7SWM9</accession>
<organism evidence="2 3">
    <name type="scientific">Pelagibacterium luteolum</name>
    <dbReference type="NCBI Taxonomy" id="440168"/>
    <lineage>
        <taxon>Bacteria</taxon>
        <taxon>Pseudomonadati</taxon>
        <taxon>Pseudomonadota</taxon>
        <taxon>Alphaproteobacteria</taxon>
        <taxon>Hyphomicrobiales</taxon>
        <taxon>Devosiaceae</taxon>
        <taxon>Pelagibacterium</taxon>
    </lineage>
</organism>
<keyword evidence="1" id="KW-0472">Membrane</keyword>
<evidence type="ECO:0000256" key="1">
    <source>
        <dbReference type="SAM" id="Phobius"/>
    </source>
</evidence>
<feature type="transmembrane region" description="Helical" evidence="1">
    <location>
        <begin position="191"/>
        <end position="209"/>
    </location>
</feature>
<keyword evidence="3" id="KW-1185">Reference proteome</keyword>
<dbReference type="EMBL" id="FNCS01000001">
    <property type="protein sequence ID" value="SDG26700.1"/>
    <property type="molecule type" value="Genomic_DNA"/>
</dbReference>
<keyword evidence="2" id="KW-0808">Transferase</keyword>
<evidence type="ECO:0000313" key="3">
    <source>
        <dbReference type="Proteomes" id="UP000199495"/>
    </source>
</evidence>